<comment type="caution">
    <text evidence="21">The sequence shown here is derived from an EMBL/GenBank/DDBJ whole genome shotgun (WGS) entry which is preliminary data.</text>
</comment>
<dbReference type="PANTHER" id="PTHR48055">
    <property type="entry name" value="LEUCINE-RICH REPEAT RECEPTOR PROTEIN KINASE EMS1"/>
    <property type="match status" value="1"/>
</dbReference>
<keyword evidence="6" id="KW-0433">Leucine-rich repeat</keyword>
<dbReference type="PROSITE" id="PS50011">
    <property type="entry name" value="PROTEIN_KINASE_DOM"/>
    <property type="match status" value="1"/>
</dbReference>
<dbReference type="GO" id="GO:0005886">
    <property type="term" value="C:plasma membrane"/>
    <property type="evidence" value="ECO:0007669"/>
    <property type="project" value="UniProtKB-SubCell"/>
</dbReference>
<dbReference type="InterPro" id="IPR051564">
    <property type="entry name" value="LRR_receptor-like_kinase"/>
</dbReference>
<keyword evidence="4" id="KW-0723">Serine/threonine-protein kinase</keyword>
<dbReference type="GO" id="GO:0005524">
    <property type="term" value="F:ATP binding"/>
    <property type="evidence" value="ECO:0007669"/>
    <property type="project" value="UniProtKB-KW"/>
</dbReference>
<sequence>MSNGSLEDWLHPGDQGNTQSRKLSFLERLNIAIDVASALQYLHHQCPTPIVHCDLKPSNVLLDNDMTAHVSDFGISRLLSRSTKNSFQNQSSSTAIKGTIGYAAPEYGMSMKVSTHGDIYNYGILLLEMLTGRRPTDEIFKDVLNLHNFCKVALREKVVEIADPIFLYEKEAEQIGNVEASCRNELMNGLEHKIREYTNNLIKITT</sequence>
<keyword evidence="16" id="KW-0675">Receptor</keyword>
<evidence type="ECO:0000256" key="7">
    <source>
        <dbReference type="ARBA" id="ARBA00022679"/>
    </source>
</evidence>
<dbReference type="SMART" id="SM00220">
    <property type="entry name" value="S_TKc"/>
    <property type="match status" value="1"/>
</dbReference>
<dbReference type="Proteomes" id="UP000607653">
    <property type="component" value="Unassembled WGS sequence"/>
</dbReference>
<evidence type="ECO:0000256" key="2">
    <source>
        <dbReference type="ARBA" id="ARBA00012513"/>
    </source>
</evidence>
<feature type="domain" description="Protein kinase" evidence="20">
    <location>
        <begin position="1"/>
        <end position="206"/>
    </location>
</feature>
<keyword evidence="12" id="KW-0418">Kinase</keyword>
<evidence type="ECO:0000256" key="13">
    <source>
        <dbReference type="ARBA" id="ARBA00022840"/>
    </source>
</evidence>
<dbReference type="InterPro" id="IPR011009">
    <property type="entry name" value="Kinase-like_dom_sf"/>
</dbReference>
<comment type="catalytic activity">
    <reaction evidence="19">
        <text>L-seryl-[protein] + ATP = O-phospho-L-seryl-[protein] + ADP + H(+)</text>
        <dbReference type="Rhea" id="RHEA:17989"/>
        <dbReference type="Rhea" id="RHEA-COMP:9863"/>
        <dbReference type="Rhea" id="RHEA-COMP:11604"/>
        <dbReference type="ChEBI" id="CHEBI:15378"/>
        <dbReference type="ChEBI" id="CHEBI:29999"/>
        <dbReference type="ChEBI" id="CHEBI:30616"/>
        <dbReference type="ChEBI" id="CHEBI:83421"/>
        <dbReference type="ChEBI" id="CHEBI:456216"/>
        <dbReference type="EC" id="2.7.11.1"/>
    </reaction>
</comment>
<organism evidence="21 22">
    <name type="scientific">Nelumbo nucifera</name>
    <name type="common">Sacred lotus</name>
    <dbReference type="NCBI Taxonomy" id="4432"/>
    <lineage>
        <taxon>Eukaryota</taxon>
        <taxon>Viridiplantae</taxon>
        <taxon>Streptophyta</taxon>
        <taxon>Embryophyta</taxon>
        <taxon>Tracheophyta</taxon>
        <taxon>Spermatophyta</taxon>
        <taxon>Magnoliopsida</taxon>
        <taxon>Proteales</taxon>
        <taxon>Nelumbonaceae</taxon>
        <taxon>Nelumbo</taxon>
    </lineage>
</organism>
<dbReference type="Pfam" id="PF00069">
    <property type="entry name" value="Pkinase"/>
    <property type="match status" value="1"/>
</dbReference>
<evidence type="ECO:0000256" key="9">
    <source>
        <dbReference type="ARBA" id="ARBA00022729"/>
    </source>
</evidence>
<evidence type="ECO:0000256" key="14">
    <source>
        <dbReference type="ARBA" id="ARBA00022989"/>
    </source>
</evidence>
<evidence type="ECO:0000256" key="4">
    <source>
        <dbReference type="ARBA" id="ARBA00022527"/>
    </source>
</evidence>
<evidence type="ECO:0000256" key="1">
    <source>
        <dbReference type="ARBA" id="ARBA00004162"/>
    </source>
</evidence>
<keyword evidence="7" id="KW-0808">Transferase</keyword>
<evidence type="ECO:0000256" key="18">
    <source>
        <dbReference type="ARBA" id="ARBA00047899"/>
    </source>
</evidence>
<keyword evidence="9" id="KW-0732">Signal</keyword>
<reference evidence="21 22" key="1">
    <citation type="journal article" date="2020" name="Mol. Biol. Evol.">
        <title>Distinct Expression and Methylation Patterns for Genes with Different Fates following a Single Whole-Genome Duplication in Flowering Plants.</title>
        <authorList>
            <person name="Shi T."/>
            <person name="Rahmani R.S."/>
            <person name="Gugger P.F."/>
            <person name="Wang M."/>
            <person name="Li H."/>
            <person name="Zhang Y."/>
            <person name="Li Z."/>
            <person name="Wang Q."/>
            <person name="Van de Peer Y."/>
            <person name="Marchal K."/>
            <person name="Chen J."/>
        </authorList>
    </citation>
    <scope>NUCLEOTIDE SEQUENCE [LARGE SCALE GENOMIC DNA]</scope>
    <source>
        <tissue evidence="21">Leaf</tissue>
    </source>
</reference>
<evidence type="ECO:0000256" key="16">
    <source>
        <dbReference type="ARBA" id="ARBA00023170"/>
    </source>
</evidence>
<dbReference type="PROSITE" id="PS00108">
    <property type="entry name" value="PROTEIN_KINASE_ST"/>
    <property type="match status" value="1"/>
</dbReference>
<gene>
    <name evidence="21" type="ORF">HUJ06_029935</name>
</gene>
<dbReference type="FunFam" id="1.10.510.10:FF:000358">
    <property type="entry name" value="Putative leucine-rich repeat receptor-like serine/threonine-protein kinase"/>
    <property type="match status" value="1"/>
</dbReference>
<evidence type="ECO:0000256" key="5">
    <source>
        <dbReference type="ARBA" id="ARBA00022553"/>
    </source>
</evidence>
<dbReference type="EC" id="2.7.11.1" evidence="2"/>
<keyword evidence="17" id="KW-0325">Glycoprotein</keyword>
<dbReference type="InterPro" id="IPR008271">
    <property type="entry name" value="Ser/Thr_kinase_AS"/>
</dbReference>
<evidence type="ECO:0000256" key="19">
    <source>
        <dbReference type="ARBA" id="ARBA00048679"/>
    </source>
</evidence>
<evidence type="ECO:0000256" key="3">
    <source>
        <dbReference type="ARBA" id="ARBA00022475"/>
    </source>
</evidence>
<comment type="catalytic activity">
    <reaction evidence="18">
        <text>L-threonyl-[protein] + ATP = O-phospho-L-threonyl-[protein] + ADP + H(+)</text>
        <dbReference type="Rhea" id="RHEA:46608"/>
        <dbReference type="Rhea" id="RHEA-COMP:11060"/>
        <dbReference type="Rhea" id="RHEA-COMP:11605"/>
        <dbReference type="ChEBI" id="CHEBI:15378"/>
        <dbReference type="ChEBI" id="CHEBI:30013"/>
        <dbReference type="ChEBI" id="CHEBI:30616"/>
        <dbReference type="ChEBI" id="CHEBI:61977"/>
        <dbReference type="ChEBI" id="CHEBI:456216"/>
        <dbReference type="EC" id="2.7.11.1"/>
    </reaction>
</comment>
<dbReference type="SUPFAM" id="SSF56112">
    <property type="entry name" value="Protein kinase-like (PK-like)"/>
    <property type="match status" value="1"/>
</dbReference>
<evidence type="ECO:0000256" key="8">
    <source>
        <dbReference type="ARBA" id="ARBA00022692"/>
    </source>
</evidence>
<evidence type="ECO:0000256" key="10">
    <source>
        <dbReference type="ARBA" id="ARBA00022737"/>
    </source>
</evidence>
<protein>
    <recommendedName>
        <fullName evidence="2">non-specific serine/threonine protein kinase</fullName>
        <ecNumber evidence="2">2.7.11.1</ecNumber>
    </recommendedName>
</protein>
<evidence type="ECO:0000256" key="15">
    <source>
        <dbReference type="ARBA" id="ARBA00023136"/>
    </source>
</evidence>
<keyword evidence="14" id="KW-1133">Transmembrane helix</keyword>
<keyword evidence="15" id="KW-0472">Membrane</keyword>
<proteinExistence type="predicted"/>
<keyword evidence="8" id="KW-0812">Transmembrane</keyword>
<dbReference type="EMBL" id="DUZY01000002">
    <property type="protein sequence ID" value="DAD28467.1"/>
    <property type="molecule type" value="Genomic_DNA"/>
</dbReference>
<evidence type="ECO:0000256" key="12">
    <source>
        <dbReference type="ARBA" id="ARBA00022777"/>
    </source>
</evidence>
<evidence type="ECO:0000256" key="17">
    <source>
        <dbReference type="ARBA" id="ARBA00023180"/>
    </source>
</evidence>
<evidence type="ECO:0000313" key="21">
    <source>
        <dbReference type="EMBL" id="DAD28467.1"/>
    </source>
</evidence>
<comment type="subcellular location">
    <subcellularLocation>
        <location evidence="1">Cell membrane</location>
        <topology evidence="1">Single-pass membrane protein</topology>
    </subcellularLocation>
</comment>
<dbReference type="InterPro" id="IPR000719">
    <property type="entry name" value="Prot_kinase_dom"/>
</dbReference>
<dbReference type="AlphaFoldDB" id="A0A822Y7Q2"/>
<dbReference type="GO" id="GO:0004674">
    <property type="term" value="F:protein serine/threonine kinase activity"/>
    <property type="evidence" value="ECO:0007669"/>
    <property type="project" value="UniProtKB-KW"/>
</dbReference>
<keyword evidence="5" id="KW-0597">Phosphoprotein</keyword>
<dbReference type="Gene3D" id="1.10.510.10">
    <property type="entry name" value="Transferase(Phosphotransferase) domain 1"/>
    <property type="match status" value="1"/>
</dbReference>
<evidence type="ECO:0000313" key="22">
    <source>
        <dbReference type="Proteomes" id="UP000607653"/>
    </source>
</evidence>
<dbReference type="PANTHER" id="PTHR48055:SF55">
    <property type="entry name" value="PROTEIN KINASE DOMAIN-CONTAINING PROTEIN"/>
    <property type="match status" value="1"/>
</dbReference>
<keyword evidence="11" id="KW-0547">Nucleotide-binding</keyword>
<keyword evidence="22" id="KW-1185">Reference proteome</keyword>
<name>A0A822Y7Q2_NELNU</name>
<keyword evidence="10" id="KW-0677">Repeat</keyword>
<keyword evidence="13" id="KW-0067">ATP-binding</keyword>
<evidence type="ECO:0000259" key="20">
    <source>
        <dbReference type="PROSITE" id="PS50011"/>
    </source>
</evidence>
<keyword evidence="3" id="KW-1003">Cell membrane</keyword>
<evidence type="ECO:0000256" key="11">
    <source>
        <dbReference type="ARBA" id="ARBA00022741"/>
    </source>
</evidence>
<evidence type="ECO:0000256" key="6">
    <source>
        <dbReference type="ARBA" id="ARBA00022614"/>
    </source>
</evidence>
<accession>A0A822Y7Q2</accession>